<sequence length="435" mass="46667">MAGGFLTKHGFPCGYRFVPTNLELFSLLSDKIDGAKLRPPHNSIFHDVPILDYHPEELCEKFRKDAEHRCIYFFSRRVFKKQGTGGGAITPEGKKEPRPVRAARGGTWKASGGGKLLCWPRNKGGFVAGRVVTMVFYDHGVDKSNWGMHEFTVPVDKRLRLSSLPTNFSKYIRFEDLALYRIYILRSGDMEIENAAGSSSLQMLANANDHFSALSTAVAPCLPIQPSWGVFAAGASTTSQTPQQQHPGVDHSHYYHHQPAFGAASAGAAAQQQAHNVSVHGAGLPGYSCQFASPPAPAPMPPAAANPAAHQAPATAAQAHGTRQEAGHFGATHSPCPPPAEQHATATTEPAHAQFADCFKPVEEAAPPQLEDIVLTAEDDRMGMADADEYLGAGIPDWDLGFAPFDRRAQLALHDGGDPGVGGPGVRRTAGDGRR</sequence>
<dbReference type="AlphaFoldDB" id="A0A4U6U8P2"/>
<dbReference type="Pfam" id="PF02365">
    <property type="entry name" value="NAM"/>
    <property type="match status" value="1"/>
</dbReference>
<evidence type="ECO:0000313" key="7">
    <source>
        <dbReference type="EMBL" id="TKW12141.1"/>
    </source>
</evidence>
<keyword evidence="2" id="KW-0238">DNA-binding</keyword>
<gene>
    <name evidence="7" type="ORF">SEVIR_5G017100v2</name>
</gene>
<evidence type="ECO:0000256" key="2">
    <source>
        <dbReference type="ARBA" id="ARBA00023125"/>
    </source>
</evidence>
<keyword evidence="3" id="KW-0804">Transcription</keyword>
<evidence type="ECO:0000313" key="8">
    <source>
        <dbReference type="Proteomes" id="UP000298652"/>
    </source>
</evidence>
<name>A0A4U6U8P2_SETVI</name>
<dbReference type="Gramene" id="TKW12141">
    <property type="protein sequence ID" value="TKW12141"/>
    <property type="gene ID" value="SEVIR_5G017100v2"/>
</dbReference>
<protein>
    <recommendedName>
        <fullName evidence="6">NAC domain-containing protein</fullName>
    </recommendedName>
</protein>
<feature type="region of interest" description="Disordered" evidence="5">
    <location>
        <begin position="414"/>
        <end position="435"/>
    </location>
</feature>
<dbReference type="GO" id="GO:0006355">
    <property type="term" value="P:regulation of DNA-templated transcription"/>
    <property type="evidence" value="ECO:0007669"/>
    <property type="project" value="InterPro"/>
</dbReference>
<dbReference type="PANTHER" id="PTHR31719">
    <property type="entry name" value="NAC TRANSCRIPTION FACTOR 56"/>
    <property type="match status" value="1"/>
</dbReference>
<evidence type="ECO:0000256" key="4">
    <source>
        <dbReference type="ARBA" id="ARBA00023242"/>
    </source>
</evidence>
<dbReference type="SUPFAM" id="SSF101941">
    <property type="entry name" value="NAC domain"/>
    <property type="match status" value="1"/>
</dbReference>
<accession>A0A4U6U8P2</accession>
<feature type="compositionally biased region" description="Low complexity" evidence="5">
    <location>
        <begin position="235"/>
        <end position="247"/>
    </location>
</feature>
<keyword evidence="4" id="KW-0539">Nucleus</keyword>
<dbReference type="EMBL" id="CM016556">
    <property type="protein sequence ID" value="TKW12141.1"/>
    <property type="molecule type" value="Genomic_DNA"/>
</dbReference>
<reference evidence="7" key="1">
    <citation type="submission" date="2019-03" db="EMBL/GenBank/DDBJ databases">
        <title>WGS assembly of Setaria viridis.</title>
        <authorList>
            <person name="Huang P."/>
            <person name="Jenkins J."/>
            <person name="Grimwood J."/>
            <person name="Barry K."/>
            <person name="Healey A."/>
            <person name="Mamidi S."/>
            <person name="Sreedasyam A."/>
            <person name="Shu S."/>
            <person name="Feldman M."/>
            <person name="Wu J."/>
            <person name="Yu Y."/>
            <person name="Chen C."/>
            <person name="Johnson J."/>
            <person name="Rokhsar D."/>
            <person name="Baxter I."/>
            <person name="Schmutz J."/>
            <person name="Brutnell T."/>
            <person name="Kellogg E."/>
        </authorList>
    </citation>
    <scope>NUCLEOTIDE SEQUENCE [LARGE SCALE GENOMIC DNA]</scope>
</reference>
<feature type="region of interest" description="Disordered" evidence="5">
    <location>
        <begin position="235"/>
        <end position="255"/>
    </location>
</feature>
<dbReference type="InterPro" id="IPR036093">
    <property type="entry name" value="NAC_dom_sf"/>
</dbReference>
<organism evidence="7 8">
    <name type="scientific">Setaria viridis</name>
    <name type="common">Green bristlegrass</name>
    <name type="synonym">Setaria italica subsp. viridis</name>
    <dbReference type="NCBI Taxonomy" id="4556"/>
    <lineage>
        <taxon>Eukaryota</taxon>
        <taxon>Viridiplantae</taxon>
        <taxon>Streptophyta</taxon>
        <taxon>Embryophyta</taxon>
        <taxon>Tracheophyta</taxon>
        <taxon>Spermatophyta</taxon>
        <taxon>Magnoliopsida</taxon>
        <taxon>Liliopsida</taxon>
        <taxon>Poales</taxon>
        <taxon>Poaceae</taxon>
        <taxon>PACMAD clade</taxon>
        <taxon>Panicoideae</taxon>
        <taxon>Panicodae</taxon>
        <taxon>Paniceae</taxon>
        <taxon>Cenchrinae</taxon>
        <taxon>Setaria</taxon>
    </lineage>
</organism>
<dbReference type="InterPro" id="IPR003441">
    <property type="entry name" value="NAC-dom"/>
</dbReference>
<dbReference type="Gene3D" id="2.170.150.80">
    <property type="entry name" value="NAC domain"/>
    <property type="match status" value="1"/>
</dbReference>
<dbReference type="PROSITE" id="PS51005">
    <property type="entry name" value="NAC"/>
    <property type="match status" value="1"/>
</dbReference>
<keyword evidence="8" id="KW-1185">Reference proteome</keyword>
<dbReference type="PANTHER" id="PTHR31719:SF94">
    <property type="entry name" value="PROTEIN ATAF2"/>
    <property type="match status" value="1"/>
</dbReference>
<evidence type="ECO:0000256" key="1">
    <source>
        <dbReference type="ARBA" id="ARBA00023015"/>
    </source>
</evidence>
<dbReference type="OMA" id="MGMADAD"/>
<dbReference type="Proteomes" id="UP000298652">
    <property type="component" value="Chromosome 5"/>
</dbReference>
<evidence type="ECO:0000259" key="6">
    <source>
        <dbReference type="PROSITE" id="PS51005"/>
    </source>
</evidence>
<feature type="region of interest" description="Disordered" evidence="5">
    <location>
        <begin position="85"/>
        <end position="107"/>
    </location>
</feature>
<proteinExistence type="predicted"/>
<keyword evidence="1" id="KW-0805">Transcription regulation</keyword>
<dbReference type="GO" id="GO:0003677">
    <property type="term" value="F:DNA binding"/>
    <property type="evidence" value="ECO:0007669"/>
    <property type="project" value="UniProtKB-KW"/>
</dbReference>
<evidence type="ECO:0000256" key="5">
    <source>
        <dbReference type="SAM" id="MobiDB-lite"/>
    </source>
</evidence>
<evidence type="ECO:0000256" key="3">
    <source>
        <dbReference type="ARBA" id="ARBA00023163"/>
    </source>
</evidence>
<feature type="compositionally biased region" description="Low complexity" evidence="5">
    <location>
        <begin position="305"/>
        <end position="319"/>
    </location>
</feature>
<feature type="domain" description="NAC" evidence="6">
    <location>
        <begin position="11"/>
        <end position="185"/>
    </location>
</feature>
<feature type="region of interest" description="Disordered" evidence="5">
    <location>
        <begin position="297"/>
        <end position="347"/>
    </location>
</feature>